<dbReference type="Gene3D" id="3.90.400.10">
    <property type="entry name" value="Oligo-1,6-glucosidase, Domain 2"/>
    <property type="match status" value="1"/>
</dbReference>
<protein>
    <submittedName>
        <fullName evidence="2">Alpha-amylase family glycosyl hydrolase</fullName>
    </submittedName>
</protein>
<dbReference type="CDD" id="cd11324">
    <property type="entry name" value="AmyAc_Amylosucrase"/>
    <property type="match status" value="1"/>
</dbReference>
<reference evidence="2" key="1">
    <citation type="submission" date="2022-02" db="EMBL/GenBank/DDBJ databases">
        <authorList>
            <person name="Lee M."/>
            <person name="Kim S.-J."/>
            <person name="Jung M.-Y."/>
        </authorList>
    </citation>
    <scope>NUCLEOTIDE SEQUENCE</scope>
    <source>
        <strain evidence="2">JHP9</strain>
    </source>
</reference>
<organism evidence="2 3">
    <name type="scientific">Brachybacterium equifaecis</name>
    <dbReference type="NCBI Taxonomy" id="2910770"/>
    <lineage>
        <taxon>Bacteria</taxon>
        <taxon>Bacillati</taxon>
        <taxon>Actinomycetota</taxon>
        <taxon>Actinomycetes</taxon>
        <taxon>Micrococcales</taxon>
        <taxon>Dermabacteraceae</taxon>
        <taxon>Brachybacterium</taxon>
    </lineage>
</organism>
<name>A0ABT0R5L2_9MICO</name>
<gene>
    <name evidence="2" type="ORF">Bequi_12615</name>
</gene>
<feature type="domain" description="Glycosyl hydrolase family 13 catalytic" evidence="1">
    <location>
        <begin position="97"/>
        <end position="536"/>
    </location>
</feature>
<evidence type="ECO:0000313" key="2">
    <source>
        <dbReference type="EMBL" id="MCL6424210.1"/>
    </source>
</evidence>
<dbReference type="InterPro" id="IPR006047">
    <property type="entry name" value="GH13_cat_dom"/>
</dbReference>
<dbReference type="InterPro" id="IPR013780">
    <property type="entry name" value="Glyco_hydro_b"/>
</dbReference>
<dbReference type="InterPro" id="IPR055218">
    <property type="entry name" value="Amylosucrase_C"/>
</dbReference>
<dbReference type="Gene3D" id="2.60.40.1180">
    <property type="entry name" value="Golgi alpha-mannosidase II"/>
    <property type="match status" value="1"/>
</dbReference>
<dbReference type="Proteomes" id="UP001203761">
    <property type="component" value="Unassembled WGS sequence"/>
</dbReference>
<dbReference type="PANTHER" id="PTHR10357:SF213">
    <property type="entry name" value="ALPHA AMYLASE CATALYTIC REGION"/>
    <property type="match status" value="1"/>
</dbReference>
<dbReference type="SUPFAM" id="SSF51445">
    <property type="entry name" value="(Trans)glycosidases"/>
    <property type="match status" value="1"/>
</dbReference>
<keyword evidence="2" id="KW-0378">Hydrolase</keyword>
<dbReference type="SMART" id="SM00642">
    <property type="entry name" value="Aamy"/>
    <property type="match status" value="1"/>
</dbReference>
<dbReference type="GO" id="GO:0016787">
    <property type="term" value="F:hydrolase activity"/>
    <property type="evidence" value="ECO:0007669"/>
    <property type="project" value="UniProtKB-KW"/>
</dbReference>
<dbReference type="Gene3D" id="1.10.1740.10">
    <property type="match status" value="1"/>
</dbReference>
<dbReference type="Pfam" id="PF22582">
    <property type="entry name" value="Amylosucrase_C-like"/>
    <property type="match status" value="1"/>
</dbReference>
<dbReference type="RefSeq" id="WP_249738290.1">
    <property type="nucleotide sequence ID" value="NZ_JAKNCJ010000009.1"/>
</dbReference>
<evidence type="ECO:0000313" key="3">
    <source>
        <dbReference type="Proteomes" id="UP001203761"/>
    </source>
</evidence>
<dbReference type="EMBL" id="JAKNCJ010000009">
    <property type="protein sequence ID" value="MCL6424210.1"/>
    <property type="molecule type" value="Genomic_DNA"/>
</dbReference>
<comment type="caution">
    <text evidence="2">The sequence shown here is derived from an EMBL/GenBank/DDBJ whole genome shotgun (WGS) entry which is preliminary data.</text>
</comment>
<dbReference type="Pfam" id="PF00128">
    <property type="entry name" value="Alpha-amylase"/>
    <property type="match status" value="1"/>
</dbReference>
<accession>A0ABT0R5L2</accession>
<dbReference type="PANTHER" id="PTHR10357">
    <property type="entry name" value="ALPHA-AMYLASE FAMILY MEMBER"/>
    <property type="match status" value="1"/>
</dbReference>
<sequence>MSHRATSPAPAARSRAEEEAVDARLARTFDLRLARYGDDLRRGLEVCFGERAGETFERVLAIIAAALADRPEDLRDLDEARLLAPDWLQDPSMLAYVAYADRFGGDLRGVAQHLDHLASLDVTHLHLMPLLDPRPGDSDGGYAVRDYRTVRSDLGSMADLRSLAADLHSRGMSLELDLVLNHVAMEHEWVARAKAGEQRYLDYFLTYPDREMPDRWEQSLPEVFPDFAPGNFTWDEDLGRWVWTTFNAFQWDLDWSNPDVFCEFLEIICFLANQGVDVLRLDAIAFTWKRMGTNCQNLPEVHQLTRALRAAARIAAPALAFKAEAIVGPQDLIHYLGTGESSGKVSEMAYHNTFMVQLWSALASRDTRLLATALGKFPAKPASTTWATYVRCHDDIGWAITDEDAADVGLSGHGHRAFLSAFYAGEFPDSFARGLVFQHNPATGDTRISGSLASLAGLERALAAGNDAAADLAVRRILLLHAAMLGFGGLPLLYMGDEIALLNDENWAEDPEHAADNRWVHRPAMPWGEVARAEADAAAERPSTPAGKVLRGMRHLIAVRRSLPHLHASVESHVVGGQDPRLLILRREHPLGTMLQVLNVSEHPVELDTALLQEALGHGAREALTGARWSFDVPSIAVGPYQALWFIQDAQAA</sequence>
<evidence type="ECO:0000259" key="1">
    <source>
        <dbReference type="SMART" id="SM00642"/>
    </source>
</evidence>
<proteinExistence type="predicted"/>
<dbReference type="InterPro" id="IPR017853">
    <property type="entry name" value="GH"/>
</dbReference>
<keyword evidence="3" id="KW-1185">Reference proteome</keyword>
<dbReference type="InterPro" id="IPR045857">
    <property type="entry name" value="O16G_dom_2"/>
</dbReference>
<dbReference type="Gene3D" id="3.20.20.80">
    <property type="entry name" value="Glycosidases"/>
    <property type="match status" value="1"/>
</dbReference>
<dbReference type="InterPro" id="IPR044077">
    <property type="entry name" value="Amylosucrase"/>
</dbReference>